<proteinExistence type="predicted"/>
<feature type="transmembrane region" description="Helical" evidence="1">
    <location>
        <begin position="6"/>
        <end position="25"/>
    </location>
</feature>
<accession>A0AAF5PRJ5</accession>
<keyword evidence="1" id="KW-0812">Transmembrane</keyword>
<sequence>MAVISILKYFPLLIIIIIPWCSSLIDIRHRFELPQIPTDLKEQILTECKSTFVKFFQAHKQKTMSQTTAKIDVTNTSMLENTTKMISHGKTTSSPANNEQCPMAINNCILTKTSPFMEHCDVKCLTNAEKSVSNDFHCWNDNCFIRATRICEEKFWRTVSVKNRKKKKKRMRCITEIKHCYKLACLKCLGRECNINCYGGGIQYISLTKPRWKGYDEYKKFFPEIKDIVHKFVLVPEKMIIVEDYNE</sequence>
<name>A0AAF5PRJ5_WUCBA</name>
<dbReference type="WBParaSite" id="mrna-Wban_04531">
    <property type="protein sequence ID" value="mrna-Wban_04531"/>
    <property type="gene ID" value="Wban_04531"/>
</dbReference>
<evidence type="ECO:0000256" key="1">
    <source>
        <dbReference type="SAM" id="Phobius"/>
    </source>
</evidence>
<dbReference type="Proteomes" id="UP000093561">
    <property type="component" value="Unassembled WGS sequence"/>
</dbReference>
<evidence type="ECO:0000313" key="2">
    <source>
        <dbReference type="Proteomes" id="UP000093561"/>
    </source>
</evidence>
<keyword evidence="1" id="KW-0472">Membrane</keyword>
<keyword evidence="1" id="KW-1133">Transmembrane helix</keyword>
<evidence type="ECO:0000313" key="3">
    <source>
        <dbReference type="WBParaSite" id="mrna-Wban_04531"/>
    </source>
</evidence>
<organism evidence="2 3">
    <name type="scientific">Wuchereria bancrofti</name>
    <dbReference type="NCBI Taxonomy" id="6293"/>
    <lineage>
        <taxon>Eukaryota</taxon>
        <taxon>Metazoa</taxon>
        <taxon>Ecdysozoa</taxon>
        <taxon>Nematoda</taxon>
        <taxon>Chromadorea</taxon>
        <taxon>Rhabditida</taxon>
        <taxon>Spirurina</taxon>
        <taxon>Spiruromorpha</taxon>
        <taxon>Filarioidea</taxon>
        <taxon>Onchocercidae</taxon>
        <taxon>Wuchereria</taxon>
    </lineage>
</organism>
<reference evidence="2" key="1">
    <citation type="submission" date="2015-03" db="EMBL/GenBank/DDBJ databases">
        <title>Wuchereria bancrofti Genome Sequencing Papua New Guinea Strain.</title>
        <authorList>
            <person name="Small S.T."/>
            <person name="Serre D."/>
            <person name="Zimmerman P.A."/>
        </authorList>
    </citation>
    <scope>NUCLEOTIDE SEQUENCE [LARGE SCALE GENOMIC DNA]</scope>
    <source>
        <strain evidence="2">pt0022</strain>
    </source>
</reference>
<dbReference type="AlphaFoldDB" id="A0AAF5PRJ5"/>
<reference evidence="2" key="2">
    <citation type="journal article" date="2016" name="Mol. Ecol.">
        <title>Population genomics of the filarial nematode parasite Wuchereria bancrofti from mosquitoes.</title>
        <authorList>
            <person name="Small S.T."/>
            <person name="Reimer L.J."/>
            <person name="Tisch D.J."/>
            <person name="King C.L."/>
            <person name="Christensen B.M."/>
            <person name="Siba P.M."/>
            <person name="Kazura J.W."/>
            <person name="Serre D."/>
            <person name="Zimmerman P.A."/>
        </authorList>
    </citation>
    <scope>NUCLEOTIDE SEQUENCE</scope>
    <source>
        <strain evidence="2">pt0022</strain>
    </source>
</reference>
<protein>
    <submittedName>
        <fullName evidence="3">Uncharacterized protein</fullName>
    </submittedName>
</protein>
<reference evidence="3" key="3">
    <citation type="submission" date="2024-02" db="UniProtKB">
        <authorList>
            <consortium name="WormBaseParasite"/>
        </authorList>
    </citation>
    <scope>IDENTIFICATION</scope>
    <source>
        <strain evidence="3">pt0022</strain>
    </source>
</reference>